<organism evidence="1">
    <name type="scientific">Siphoviridae sp. ctrWS2</name>
    <dbReference type="NCBI Taxonomy" id="2823602"/>
    <lineage>
        <taxon>Viruses</taxon>
        <taxon>Duplodnaviria</taxon>
        <taxon>Heunggongvirae</taxon>
        <taxon>Uroviricota</taxon>
        <taxon>Caudoviricetes</taxon>
    </lineage>
</organism>
<accession>A0A8S5LEB5</accession>
<reference evidence="1" key="1">
    <citation type="journal article" date="2021" name="Proc. Natl. Acad. Sci. U.S.A.">
        <title>A Catalog of Tens of Thousands of Viruses from Human Metagenomes Reveals Hidden Associations with Chronic Diseases.</title>
        <authorList>
            <person name="Tisza M.J."/>
            <person name="Buck C.B."/>
        </authorList>
    </citation>
    <scope>NUCLEOTIDE SEQUENCE</scope>
    <source>
        <strain evidence="1">CtrWS2</strain>
    </source>
</reference>
<protein>
    <submittedName>
        <fullName evidence="1">Uncharacterized protein</fullName>
    </submittedName>
</protein>
<dbReference type="EMBL" id="BK014695">
    <property type="protein sequence ID" value="DAD68187.1"/>
    <property type="molecule type" value="Genomic_DNA"/>
</dbReference>
<evidence type="ECO:0000313" key="1">
    <source>
        <dbReference type="EMBL" id="DAD68187.1"/>
    </source>
</evidence>
<proteinExistence type="predicted"/>
<name>A0A8S5LEB5_9CAUD</name>
<sequence>MHRAEYSFGGGTHVLPPLFFHPFPLPPLSLGTNILDNCAEEQRKRKEGHSIYSFYSFFFLQKYPIKK</sequence>